<feature type="transmembrane region" description="Helical" evidence="2">
    <location>
        <begin position="29"/>
        <end position="47"/>
    </location>
</feature>
<evidence type="ECO:0000313" key="4">
    <source>
        <dbReference type="EMBL" id="MBC5684742.1"/>
    </source>
</evidence>
<feature type="transmembrane region" description="Helical" evidence="2">
    <location>
        <begin position="53"/>
        <end position="73"/>
    </location>
</feature>
<keyword evidence="2" id="KW-1133">Transmembrane helix</keyword>
<feature type="transmembrane region" description="Helical" evidence="2">
    <location>
        <begin position="80"/>
        <end position="99"/>
    </location>
</feature>
<organism evidence="4 5">
    <name type="scientific">Ruminococcus hominis</name>
    <dbReference type="NCBI Taxonomy" id="2763065"/>
    <lineage>
        <taxon>Bacteria</taxon>
        <taxon>Bacillati</taxon>
        <taxon>Bacillota</taxon>
        <taxon>Clostridia</taxon>
        <taxon>Eubacteriales</taxon>
        <taxon>Oscillospiraceae</taxon>
        <taxon>Ruminococcus</taxon>
    </lineage>
</organism>
<evidence type="ECO:0000256" key="1">
    <source>
        <dbReference type="ARBA" id="ARBA00005801"/>
    </source>
</evidence>
<keyword evidence="2" id="KW-0812">Transmembrane</keyword>
<dbReference type="Pfam" id="PF01478">
    <property type="entry name" value="Peptidase_A24"/>
    <property type="match status" value="1"/>
</dbReference>
<dbReference type="RefSeq" id="WP_186865500.1">
    <property type="nucleotide sequence ID" value="NZ_JACOPE010000001.1"/>
</dbReference>
<feature type="transmembrane region" description="Helical" evidence="2">
    <location>
        <begin position="130"/>
        <end position="147"/>
    </location>
</feature>
<evidence type="ECO:0000313" key="5">
    <source>
        <dbReference type="Proteomes" id="UP000631576"/>
    </source>
</evidence>
<gene>
    <name evidence="4" type="ORF">H8S40_14570</name>
</gene>
<dbReference type="PANTHER" id="PTHR30487">
    <property type="entry name" value="TYPE 4 PREPILIN-LIKE PROTEINS LEADER PEPTIDE-PROCESSING ENZYME"/>
    <property type="match status" value="1"/>
</dbReference>
<dbReference type="InterPro" id="IPR050882">
    <property type="entry name" value="Prepilin_peptidase/N-MTase"/>
</dbReference>
<dbReference type="PANTHER" id="PTHR30487:SF0">
    <property type="entry name" value="PREPILIN LEADER PEPTIDASE_N-METHYLTRANSFERASE-RELATED"/>
    <property type="match status" value="1"/>
</dbReference>
<feature type="domain" description="Prepilin type IV endopeptidase peptidase" evidence="3">
    <location>
        <begin position="13"/>
        <end position="117"/>
    </location>
</feature>
<name>A0ABR7GBC2_9FIRM</name>
<reference evidence="4 5" key="1">
    <citation type="submission" date="2020-08" db="EMBL/GenBank/DDBJ databases">
        <title>Genome public.</title>
        <authorList>
            <person name="Liu C."/>
            <person name="Sun Q."/>
        </authorList>
    </citation>
    <scope>NUCLEOTIDE SEQUENCE [LARGE SCALE GENOMIC DNA]</scope>
    <source>
        <strain evidence="4 5">NSJ-13</strain>
    </source>
</reference>
<dbReference type="Gene3D" id="1.20.120.1220">
    <property type="match status" value="1"/>
</dbReference>
<dbReference type="InterPro" id="IPR000045">
    <property type="entry name" value="Prepilin_IV_endopep_pep"/>
</dbReference>
<keyword evidence="2" id="KW-0472">Membrane</keyword>
<keyword evidence="5" id="KW-1185">Reference proteome</keyword>
<proteinExistence type="inferred from homology"/>
<evidence type="ECO:0000259" key="3">
    <source>
        <dbReference type="Pfam" id="PF01478"/>
    </source>
</evidence>
<dbReference type="EMBL" id="JACOPE010000001">
    <property type="protein sequence ID" value="MBC5684742.1"/>
    <property type="molecule type" value="Genomic_DNA"/>
</dbReference>
<dbReference type="Proteomes" id="UP000631576">
    <property type="component" value="Unassembled WGS sequence"/>
</dbReference>
<comment type="caution">
    <text evidence="4">The sequence shown here is derived from an EMBL/GenBank/DDBJ whole genome shotgun (WGS) entry which is preliminary data.</text>
</comment>
<accession>A0ABR7GBC2</accession>
<sequence>MQQMCELNQGVWIVYLTCLSVIDIRTRKIPIWLLGVGGITAIVMQIWKSLKGASISPILIVSGAAVGIVFLGISKITREAFGYGDGIVILILGICLGLWDLLIVLMISFLGASLIAILLLVWNKGAKKQSMPFIPFLCIGYVAVILMG</sequence>
<protein>
    <submittedName>
        <fullName evidence="4">Prepilin peptidase</fullName>
    </submittedName>
</protein>
<evidence type="ECO:0000256" key="2">
    <source>
        <dbReference type="SAM" id="Phobius"/>
    </source>
</evidence>
<comment type="similarity">
    <text evidence="1">Belongs to the peptidase A24 family.</text>
</comment>
<feature type="transmembrane region" description="Helical" evidence="2">
    <location>
        <begin position="105"/>
        <end position="123"/>
    </location>
</feature>